<dbReference type="Pfam" id="PF00535">
    <property type="entry name" value="Glycos_transf_2"/>
    <property type="match status" value="1"/>
</dbReference>
<keyword evidence="2" id="KW-0808">Transferase</keyword>
<dbReference type="AlphaFoldDB" id="A0A3L7ZWA6"/>
<evidence type="ECO:0000313" key="3">
    <source>
        <dbReference type="Proteomes" id="UP000278164"/>
    </source>
</evidence>
<evidence type="ECO:0000259" key="1">
    <source>
        <dbReference type="Pfam" id="PF00535"/>
    </source>
</evidence>
<proteinExistence type="predicted"/>
<dbReference type="PANTHER" id="PTHR43685:SF2">
    <property type="entry name" value="GLYCOSYLTRANSFERASE 2-LIKE DOMAIN-CONTAINING PROTEIN"/>
    <property type="match status" value="1"/>
</dbReference>
<dbReference type="PANTHER" id="PTHR43685">
    <property type="entry name" value="GLYCOSYLTRANSFERASE"/>
    <property type="match status" value="1"/>
</dbReference>
<organism evidence="2 3">
    <name type="scientific">Parabacteroides distasonis</name>
    <dbReference type="NCBI Taxonomy" id="823"/>
    <lineage>
        <taxon>Bacteria</taxon>
        <taxon>Pseudomonadati</taxon>
        <taxon>Bacteroidota</taxon>
        <taxon>Bacteroidia</taxon>
        <taxon>Bacteroidales</taxon>
        <taxon>Tannerellaceae</taxon>
        <taxon>Parabacteroides</taxon>
    </lineage>
</organism>
<sequence>MNYPLVSVIIPNYNHSKYLVERIESVLNQVYENFEVIILDDCSTDNSREVISQYRKHPKVSHIVYNESNSGTTFKQWQKGFNLSQGDYIWIAESDDSMDPRFLQDIMFGINSFDSVALAFTNTVLITSEGFEIDADPDLDDYCKSRYSLHKGMDFIYDKMLYRNRIYNASAVVFKRDILTQIDSEYLNYRFCGDWVFWIEVLRNGNVLWLHEKYNRFRKHSNKVSPKADLEGVDYKEKHRLIKYLKYRFDLSYMQVISFVGNVYLNLLRSHVISKEARKRELKTWVNEYPAILFYALVRVFQVLPRRLLFKLGFCKKYKKPHVINQICK</sequence>
<comment type="caution">
    <text evidence="2">The sequence shown here is derived from an EMBL/GenBank/DDBJ whole genome shotgun (WGS) entry which is preliminary data.</text>
</comment>
<dbReference type="GO" id="GO:0016740">
    <property type="term" value="F:transferase activity"/>
    <property type="evidence" value="ECO:0007669"/>
    <property type="project" value="UniProtKB-KW"/>
</dbReference>
<dbReference type="InterPro" id="IPR001173">
    <property type="entry name" value="Glyco_trans_2-like"/>
</dbReference>
<protein>
    <submittedName>
        <fullName evidence="2">Glycosyltransferase</fullName>
    </submittedName>
</protein>
<dbReference type="Proteomes" id="UP000278164">
    <property type="component" value="Unassembled WGS sequence"/>
</dbReference>
<evidence type="ECO:0000313" key="2">
    <source>
        <dbReference type="EMBL" id="RLT75252.1"/>
    </source>
</evidence>
<dbReference type="InterPro" id="IPR029044">
    <property type="entry name" value="Nucleotide-diphossugar_trans"/>
</dbReference>
<dbReference type="Gene3D" id="3.90.550.10">
    <property type="entry name" value="Spore Coat Polysaccharide Biosynthesis Protein SpsA, Chain A"/>
    <property type="match status" value="1"/>
</dbReference>
<reference evidence="2 3" key="1">
    <citation type="submission" date="2018-09" db="EMBL/GenBank/DDBJ databases">
        <title>Murine metabolic-syndrome-specific gut microbial biobank.</title>
        <authorList>
            <person name="Liu C."/>
        </authorList>
    </citation>
    <scope>NUCLEOTIDE SEQUENCE [LARGE SCALE GENOMIC DNA]</scope>
    <source>
        <strain evidence="2 3">8-P5</strain>
    </source>
</reference>
<name>A0A3L7ZWA6_PARDI</name>
<gene>
    <name evidence="2" type="ORF">D7V78_01695</name>
</gene>
<dbReference type="EMBL" id="RAYI01000001">
    <property type="protein sequence ID" value="RLT75252.1"/>
    <property type="molecule type" value="Genomic_DNA"/>
</dbReference>
<accession>A0A3L7ZWA6</accession>
<dbReference type="RefSeq" id="WP_121734716.1">
    <property type="nucleotide sequence ID" value="NZ_QXXG01000001.1"/>
</dbReference>
<feature type="domain" description="Glycosyltransferase 2-like" evidence="1">
    <location>
        <begin position="7"/>
        <end position="111"/>
    </location>
</feature>
<dbReference type="OrthoDB" id="635429at2"/>
<dbReference type="SUPFAM" id="SSF53448">
    <property type="entry name" value="Nucleotide-diphospho-sugar transferases"/>
    <property type="match status" value="1"/>
</dbReference>
<dbReference type="InterPro" id="IPR050834">
    <property type="entry name" value="Glycosyltransf_2"/>
</dbReference>